<dbReference type="Proteomes" id="UP000712281">
    <property type="component" value="Unassembled WGS sequence"/>
</dbReference>
<feature type="domain" description="Leucine-rich repeat-containing N-terminal plant-type" evidence="3">
    <location>
        <begin position="132"/>
        <end position="151"/>
    </location>
</feature>
<gene>
    <name evidence="4" type="ORF">F2Q68_00030765</name>
</gene>
<dbReference type="Pfam" id="PF00560">
    <property type="entry name" value="LRR_1"/>
    <property type="match status" value="3"/>
</dbReference>
<dbReference type="PANTHER" id="PTHR48004:SF103">
    <property type="entry name" value="OS01G0515300 PROTEIN"/>
    <property type="match status" value="1"/>
</dbReference>
<evidence type="ECO:0000313" key="4">
    <source>
        <dbReference type="EMBL" id="KAF2541251.1"/>
    </source>
</evidence>
<dbReference type="PRINTS" id="PR00019">
    <property type="entry name" value="LEURICHRPT"/>
</dbReference>
<keyword evidence="1" id="KW-0433">Leucine-rich repeat</keyword>
<organism evidence="4 5">
    <name type="scientific">Brassica cretica</name>
    <name type="common">Mustard</name>
    <dbReference type="NCBI Taxonomy" id="69181"/>
    <lineage>
        <taxon>Eukaryota</taxon>
        <taxon>Viridiplantae</taxon>
        <taxon>Streptophyta</taxon>
        <taxon>Embryophyta</taxon>
        <taxon>Tracheophyta</taxon>
        <taxon>Spermatophyta</taxon>
        <taxon>Magnoliopsida</taxon>
        <taxon>eudicotyledons</taxon>
        <taxon>Gunneridae</taxon>
        <taxon>Pentapetalae</taxon>
        <taxon>rosids</taxon>
        <taxon>malvids</taxon>
        <taxon>Brassicales</taxon>
        <taxon>Brassicaceae</taxon>
        <taxon>Brassiceae</taxon>
        <taxon>Brassica</taxon>
    </lineage>
</organism>
<dbReference type="InterPro" id="IPR013210">
    <property type="entry name" value="LRR_N_plant-typ"/>
</dbReference>
<accession>A0A8S9G6L1</accession>
<dbReference type="AlphaFoldDB" id="A0A8S9G6L1"/>
<dbReference type="EMBL" id="QGKW02002005">
    <property type="protein sequence ID" value="KAF2541251.1"/>
    <property type="molecule type" value="Genomic_DNA"/>
</dbReference>
<dbReference type="Pfam" id="PF08263">
    <property type="entry name" value="LRRNT_2"/>
    <property type="match status" value="1"/>
</dbReference>
<evidence type="ECO:0000313" key="5">
    <source>
        <dbReference type="Proteomes" id="UP000712281"/>
    </source>
</evidence>
<dbReference type="SUPFAM" id="SSF52058">
    <property type="entry name" value="L domain-like"/>
    <property type="match status" value="1"/>
</dbReference>
<dbReference type="Gene3D" id="3.80.10.10">
    <property type="entry name" value="Ribonuclease Inhibitor"/>
    <property type="match status" value="3"/>
</dbReference>
<dbReference type="InterPro" id="IPR032675">
    <property type="entry name" value="LRR_dom_sf"/>
</dbReference>
<evidence type="ECO:0000259" key="3">
    <source>
        <dbReference type="Pfam" id="PF08263"/>
    </source>
</evidence>
<comment type="caution">
    <text evidence="4">The sequence shown here is derived from an EMBL/GenBank/DDBJ whole genome shotgun (WGS) entry which is preliminary data.</text>
</comment>
<name>A0A8S9G6L1_BRACR</name>
<dbReference type="InterPro" id="IPR001611">
    <property type="entry name" value="Leu-rich_rpt"/>
</dbReference>
<evidence type="ECO:0000256" key="2">
    <source>
        <dbReference type="ARBA" id="ARBA00022737"/>
    </source>
</evidence>
<dbReference type="InterPro" id="IPR052941">
    <property type="entry name" value="StomDev_PlantInt_Reg"/>
</dbReference>
<keyword evidence="2" id="KW-0677">Repeat</keyword>
<dbReference type="PANTHER" id="PTHR48004">
    <property type="entry name" value="OS01G0149700 PROTEIN"/>
    <property type="match status" value="1"/>
</dbReference>
<proteinExistence type="predicted"/>
<protein>
    <recommendedName>
        <fullName evidence="3">Leucine-rich repeat-containing N-terminal plant-type domain-containing protein</fullName>
    </recommendedName>
</protein>
<sequence>MYKYIYLLLHKLSQAVIFLASHHLPCLIFSSPPPVLVLFLVLPLYLPLRYWKRLCVRLRSSPPLPLANQSPQDPSYLLSIESSLLLLVLCNRTETWRIDERCRSCLSSTSLDAGIFTTHQRFTQLPYKPLVKTQRWRNNTDCCSWDGINCDPKTGSVVELNLLGSSLNGSLRSNSSLFRLQHLQILDLSSNNLAGALPDSIGNLKNLRVLKLLECNLFGKLPSSSKLSGNFPHVLLNLSEHTTINLHFNQLEGRLPSNMSSFSKLEYFNIGSNSFSGSIPSSLFMIPSLIHLSLERDGFNGPLEIGNSSSPSKLQTLSLGGNNLNGPFPRFISKLAGLSYLDLSFWNIRRGVVDFRIFLHLKSLTFLDLSHLNTRSMVDMSLFSHLMSLSVLHLSGNNLNISSTLNLPSLFERDSVD</sequence>
<evidence type="ECO:0000256" key="1">
    <source>
        <dbReference type="ARBA" id="ARBA00022614"/>
    </source>
</evidence>
<reference evidence="4" key="1">
    <citation type="submission" date="2019-12" db="EMBL/GenBank/DDBJ databases">
        <title>Genome sequencing and annotation of Brassica cretica.</title>
        <authorList>
            <person name="Studholme D.J."/>
            <person name="Sarris P.F."/>
        </authorList>
    </citation>
    <scope>NUCLEOTIDE SEQUENCE</scope>
    <source>
        <strain evidence="4">PFS-001/15</strain>
        <tissue evidence="4">Leaf</tissue>
    </source>
</reference>